<keyword evidence="1" id="KW-0472">Membrane</keyword>
<protein>
    <submittedName>
        <fullName evidence="2">Uncharacterized protein</fullName>
    </submittedName>
</protein>
<evidence type="ECO:0000256" key="1">
    <source>
        <dbReference type="SAM" id="Phobius"/>
    </source>
</evidence>
<feature type="transmembrane region" description="Helical" evidence="1">
    <location>
        <begin position="16"/>
        <end position="40"/>
    </location>
</feature>
<dbReference type="EMBL" id="GIFC01000877">
    <property type="protein sequence ID" value="MXU82960.1"/>
    <property type="molecule type" value="Transcribed_RNA"/>
</dbReference>
<name>A0A6B0U2J8_IXORI</name>
<sequence>MKIIVSEISIGSAIRLMGIIPVSLALISSFEYFAIMGVLVMPGRITLTRIPLVASSRATDLVNAMTPPLEAV</sequence>
<keyword evidence="1" id="KW-0812">Transmembrane</keyword>
<organism evidence="2">
    <name type="scientific">Ixodes ricinus</name>
    <name type="common">Common tick</name>
    <name type="synonym">Acarus ricinus</name>
    <dbReference type="NCBI Taxonomy" id="34613"/>
    <lineage>
        <taxon>Eukaryota</taxon>
        <taxon>Metazoa</taxon>
        <taxon>Ecdysozoa</taxon>
        <taxon>Arthropoda</taxon>
        <taxon>Chelicerata</taxon>
        <taxon>Arachnida</taxon>
        <taxon>Acari</taxon>
        <taxon>Parasitiformes</taxon>
        <taxon>Ixodida</taxon>
        <taxon>Ixodoidea</taxon>
        <taxon>Ixodidae</taxon>
        <taxon>Ixodinae</taxon>
        <taxon>Ixodes</taxon>
    </lineage>
</organism>
<evidence type="ECO:0000313" key="2">
    <source>
        <dbReference type="EMBL" id="MXU82960.1"/>
    </source>
</evidence>
<reference evidence="2" key="1">
    <citation type="submission" date="2019-12" db="EMBL/GenBank/DDBJ databases">
        <title>An insight into the sialome of adult female Ixodes ricinus ticks feeding for 6 days.</title>
        <authorList>
            <person name="Perner J."/>
            <person name="Ribeiro J.M.C."/>
        </authorList>
    </citation>
    <scope>NUCLEOTIDE SEQUENCE</scope>
    <source>
        <strain evidence="2">Semi-engorged</strain>
        <tissue evidence="2">Salivary glands</tissue>
    </source>
</reference>
<accession>A0A6B0U2J8</accession>
<dbReference type="AlphaFoldDB" id="A0A6B0U2J8"/>
<keyword evidence="1" id="KW-1133">Transmembrane helix</keyword>
<proteinExistence type="predicted"/>